<gene>
    <name evidence="1" type="ORF">Patl1_14732</name>
</gene>
<comment type="caution">
    <text evidence="1">The sequence shown here is derived from an EMBL/GenBank/DDBJ whole genome shotgun (WGS) entry which is preliminary data.</text>
</comment>
<name>A0ACC1AUB1_9ROSI</name>
<protein>
    <submittedName>
        <fullName evidence="1">Uncharacterized protein</fullName>
    </submittedName>
</protein>
<accession>A0ACC1AUB1</accession>
<sequence length="132" mass="15401">MKWVPKKEPNSKPENFITASLHSPLKKERETWDIYNELFEAKRNPREKEAQIRLLQTKIKTLPPWLQQRALLKNTQKPPRHDEQGFPTVGSFHIENTVIITTSSQRQREREREQSVLCWEAENGDVAIGDGG</sequence>
<dbReference type="EMBL" id="CM047904">
    <property type="protein sequence ID" value="KAJ0090195.1"/>
    <property type="molecule type" value="Genomic_DNA"/>
</dbReference>
<proteinExistence type="predicted"/>
<organism evidence="1 2">
    <name type="scientific">Pistacia atlantica</name>
    <dbReference type="NCBI Taxonomy" id="434234"/>
    <lineage>
        <taxon>Eukaryota</taxon>
        <taxon>Viridiplantae</taxon>
        <taxon>Streptophyta</taxon>
        <taxon>Embryophyta</taxon>
        <taxon>Tracheophyta</taxon>
        <taxon>Spermatophyta</taxon>
        <taxon>Magnoliopsida</taxon>
        <taxon>eudicotyledons</taxon>
        <taxon>Gunneridae</taxon>
        <taxon>Pentapetalae</taxon>
        <taxon>rosids</taxon>
        <taxon>malvids</taxon>
        <taxon>Sapindales</taxon>
        <taxon>Anacardiaceae</taxon>
        <taxon>Pistacia</taxon>
    </lineage>
</organism>
<dbReference type="Proteomes" id="UP001164250">
    <property type="component" value="Chromosome 8"/>
</dbReference>
<reference evidence="2" key="1">
    <citation type="journal article" date="2023" name="G3 (Bethesda)">
        <title>Genome assembly and association tests identify interacting loci associated with vigor, precocity, and sex in interspecific pistachio rootstocks.</title>
        <authorList>
            <person name="Palmer W."/>
            <person name="Jacygrad E."/>
            <person name="Sagayaradj S."/>
            <person name="Cavanaugh K."/>
            <person name="Han R."/>
            <person name="Bertier L."/>
            <person name="Beede B."/>
            <person name="Kafkas S."/>
            <person name="Golino D."/>
            <person name="Preece J."/>
            <person name="Michelmore R."/>
        </authorList>
    </citation>
    <scope>NUCLEOTIDE SEQUENCE [LARGE SCALE GENOMIC DNA]</scope>
</reference>
<keyword evidence="2" id="KW-1185">Reference proteome</keyword>
<evidence type="ECO:0000313" key="1">
    <source>
        <dbReference type="EMBL" id="KAJ0090195.1"/>
    </source>
</evidence>
<evidence type="ECO:0000313" key="2">
    <source>
        <dbReference type="Proteomes" id="UP001164250"/>
    </source>
</evidence>